<dbReference type="PANTHER" id="PTHR11808">
    <property type="entry name" value="TRANS-SULFURATION ENZYME FAMILY MEMBER"/>
    <property type="match status" value="1"/>
</dbReference>
<dbReference type="FunFam" id="3.90.1150.10:FF:000008">
    <property type="entry name" value="Cystathionine gamma-synthase"/>
    <property type="match status" value="1"/>
</dbReference>
<evidence type="ECO:0000313" key="14">
    <source>
        <dbReference type="Proteomes" id="UP000709959"/>
    </source>
</evidence>
<organism evidence="13 14">
    <name type="scientific">Candidatus Geothrix odensensis</name>
    <dbReference type="NCBI Taxonomy" id="2954440"/>
    <lineage>
        <taxon>Bacteria</taxon>
        <taxon>Pseudomonadati</taxon>
        <taxon>Acidobacteriota</taxon>
        <taxon>Holophagae</taxon>
        <taxon>Holophagales</taxon>
        <taxon>Holophagaceae</taxon>
        <taxon>Geothrix</taxon>
    </lineage>
</organism>
<dbReference type="CDD" id="cd00614">
    <property type="entry name" value="CGS_like"/>
    <property type="match status" value="1"/>
</dbReference>
<comment type="catalytic activity">
    <reaction evidence="7">
        <text>L-methionine + H2O = methanethiol + 2-oxobutanoate + NH4(+)</text>
        <dbReference type="Rhea" id="RHEA:23800"/>
        <dbReference type="ChEBI" id="CHEBI:15377"/>
        <dbReference type="ChEBI" id="CHEBI:16007"/>
        <dbReference type="ChEBI" id="CHEBI:16763"/>
        <dbReference type="ChEBI" id="CHEBI:28938"/>
        <dbReference type="ChEBI" id="CHEBI:57844"/>
        <dbReference type="EC" id="4.4.1.11"/>
    </reaction>
</comment>
<dbReference type="FunFam" id="3.40.640.10:FF:000046">
    <property type="entry name" value="Cystathionine gamma-lyase"/>
    <property type="match status" value="1"/>
</dbReference>
<dbReference type="GO" id="GO:0019346">
    <property type="term" value="P:transsulfuration"/>
    <property type="evidence" value="ECO:0007669"/>
    <property type="project" value="InterPro"/>
</dbReference>
<dbReference type="Gene3D" id="3.90.1150.10">
    <property type="entry name" value="Aspartate Aminotransferase, domain 1"/>
    <property type="match status" value="1"/>
</dbReference>
<keyword evidence="6" id="KW-0456">Lyase</keyword>
<dbReference type="GO" id="GO:0047982">
    <property type="term" value="F:homocysteine desulfhydrase activity"/>
    <property type="evidence" value="ECO:0007669"/>
    <property type="project" value="UniProtKB-EC"/>
</dbReference>
<dbReference type="SUPFAM" id="SSF53383">
    <property type="entry name" value="PLP-dependent transferases"/>
    <property type="match status" value="1"/>
</dbReference>
<dbReference type="InterPro" id="IPR015424">
    <property type="entry name" value="PyrdxlP-dep_Trfase"/>
</dbReference>
<feature type="modified residue" description="N6-(pyridoxal phosphate)lysine" evidence="11">
    <location>
        <position position="208"/>
    </location>
</feature>
<evidence type="ECO:0000256" key="7">
    <source>
        <dbReference type="ARBA" id="ARBA00049180"/>
    </source>
</evidence>
<dbReference type="Proteomes" id="UP000709959">
    <property type="component" value="Unassembled WGS sequence"/>
</dbReference>
<evidence type="ECO:0000256" key="12">
    <source>
        <dbReference type="RuleBase" id="RU362118"/>
    </source>
</evidence>
<comment type="subunit">
    <text evidence="9">Homotetramer; dimer of active dimers.</text>
</comment>
<evidence type="ECO:0000256" key="1">
    <source>
        <dbReference type="ARBA" id="ARBA00001933"/>
    </source>
</evidence>
<evidence type="ECO:0000313" key="13">
    <source>
        <dbReference type="EMBL" id="MBK8571109.1"/>
    </source>
</evidence>
<name>A0A936EZ84_9BACT</name>
<dbReference type="GO" id="GO:0016740">
    <property type="term" value="F:transferase activity"/>
    <property type="evidence" value="ECO:0007669"/>
    <property type="project" value="UniProtKB-KW"/>
</dbReference>
<dbReference type="AlphaFoldDB" id="A0A936EZ84"/>
<evidence type="ECO:0000256" key="8">
    <source>
        <dbReference type="ARBA" id="ARBA00050802"/>
    </source>
</evidence>
<dbReference type="EMBL" id="JADKCH010000001">
    <property type="protein sequence ID" value="MBK8571109.1"/>
    <property type="molecule type" value="Genomic_DNA"/>
</dbReference>
<evidence type="ECO:0000256" key="4">
    <source>
        <dbReference type="ARBA" id="ARBA00019040"/>
    </source>
</evidence>
<keyword evidence="13" id="KW-0808">Transferase</keyword>
<dbReference type="EC" id="4.4.1.11" evidence="3"/>
<dbReference type="PIRSF" id="PIRSF001434">
    <property type="entry name" value="CGS"/>
    <property type="match status" value="1"/>
</dbReference>
<dbReference type="GO" id="GO:0030170">
    <property type="term" value="F:pyridoxal phosphate binding"/>
    <property type="evidence" value="ECO:0007669"/>
    <property type="project" value="InterPro"/>
</dbReference>
<evidence type="ECO:0000256" key="9">
    <source>
        <dbReference type="ARBA" id="ARBA00064130"/>
    </source>
</evidence>
<comment type="cofactor">
    <cofactor evidence="1 12">
        <name>pyridoxal 5'-phosphate</name>
        <dbReference type="ChEBI" id="CHEBI:597326"/>
    </cofactor>
</comment>
<accession>A0A936EZ84</accession>
<dbReference type="InterPro" id="IPR015421">
    <property type="entry name" value="PyrdxlP-dep_Trfase_major"/>
</dbReference>
<dbReference type="Pfam" id="PF01053">
    <property type="entry name" value="Cys_Met_Meta_PP"/>
    <property type="match status" value="1"/>
</dbReference>
<evidence type="ECO:0000256" key="10">
    <source>
        <dbReference type="ARBA" id="ARBA00078333"/>
    </source>
</evidence>
<evidence type="ECO:0000256" key="2">
    <source>
        <dbReference type="ARBA" id="ARBA00008667"/>
    </source>
</evidence>
<keyword evidence="5 11" id="KW-0663">Pyridoxal phosphate</keyword>
<dbReference type="PANTHER" id="PTHR11808:SF80">
    <property type="entry name" value="CYSTATHIONINE GAMMA-LYASE"/>
    <property type="match status" value="1"/>
</dbReference>
<evidence type="ECO:0000256" key="5">
    <source>
        <dbReference type="ARBA" id="ARBA00022898"/>
    </source>
</evidence>
<comment type="similarity">
    <text evidence="2">Belongs to the trans-sulfuration enzymes family. L-methionine gamma-lyase subfamily.</text>
</comment>
<dbReference type="Gene3D" id="3.40.640.10">
    <property type="entry name" value="Type I PLP-dependent aspartate aminotransferase-like (Major domain)"/>
    <property type="match status" value="1"/>
</dbReference>
<sequence>MDTRNKGFNTKLVHAGIREDAHGSVVTPIYQTSTFAFRNAQQGADRFAGIEDGYIYTRIGNPTTAALEENVAQLENGFGATAMASGMGAVSTVYLALLSAGDHMVSTDSVYGPSRGLMEKHMSRFGVESTYVDTSDLENLSNAMKVNTKLVYIESPSNPAMSVTDIAAAAEIAHAAGALLVVDNTFASPHLQKPLDLGADLVLHSVTKFINGHADIVGGIVVAKTEALHKQIRAMLINLGANMDPHQSYMVSRGLKTLALRVERAEENARKVAPWLEAHPQVAWVRYIGLPSHPQHDLAKRQMTGFGSMIAFELKGGMDAGRVVMDNVHLAGLAVSLGGVETLISHPASMTHASMARENRLAAGITDGLVRLSVGIEDLSDILSDLEQALGCIGQVQLVEDPQLAGLP</sequence>
<protein>
    <recommendedName>
        <fullName evidence="4">L-methionine gamma-lyase</fullName>
        <ecNumber evidence="3">4.4.1.11</ecNumber>
    </recommendedName>
    <alternativeName>
        <fullName evidence="10">L-methionine-alpha-deamino-gamma-mercaptomethane-lyase</fullName>
    </alternativeName>
</protein>
<dbReference type="InterPro" id="IPR015422">
    <property type="entry name" value="PyrdxlP-dep_Trfase_small"/>
</dbReference>
<dbReference type="InterPro" id="IPR000277">
    <property type="entry name" value="Cys/Met-Metab_PyrdxlP-dep_enz"/>
</dbReference>
<evidence type="ECO:0000256" key="11">
    <source>
        <dbReference type="PIRSR" id="PIRSR001434-2"/>
    </source>
</evidence>
<evidence type="ECO:0000256" key="3">
    <source>
        <dbReference type="ARBA" id="ARBA00012222"/>
    </source>
</evidence>
<dbReference type="GO" id="GO:0018826">
    <property type="term" value="F:methionine gamma-lyase activity"/>
    <property type="evidence" value="ECO:0007669"/>
    <property type="project" value="UniProtKB-EC"/>
</dbReference>
<proteinExistence type="inferred from homology"/>
<evidence type="ECO:0000256" key="6">
    <source>
        <dbReference type="ARBA" id="ARBA00023239"/>
    </source>
</evidence>
<dbReference type="GO" id="GO:0005737">
    <property type="term" value="C:cytoplasm"/>
    <property type="evidence" value="ECO:0007669"/>
    <property type="project" value="TreeGrafter"/>
</dbReference>
<gene>
    <name evidence="13" type="ORF">IPN91_00415</name>
</gene>
<comment type="catalytic activity">
    <reaction evidence="8">
        <text>L-homocysteine + H2O = 2-oxobutanoate + hydrogen sulfide + NH4(+) + H(+)</text>
        <dbReference type="Rhea" id="RHEA:14501"/>
        <dbReference type="ChEBI" id="CHEBI:15377"/>
        <dbReference type="ChEBI" id="CHEBI:15378"/>
        <dbReference type="ChEBI" id="CHEBI:16763"/>
        <dbReference type="ChEBI" id="CHEBI:28938"/>
        <dbReference type="ChEBI" id="CHEBI:29919"/>
        <dbReference type="ChEBI" id="CHEBI:58199"/>
        <dbReference type="EC" id="4.4.1.2"/>
    </reaction>
</comment>
<reference evidence="13 14" key="1">
    <citation type="submission" date="2020-10" db="EMBL/GenBank/DDBJ databases">
        <title>Connecting structure to function with the recovery of over 1000 high-quality activated sludge metagenome-assembled genomes encoding full-length rRNA genes using long-read sequencing.</title>
        <authorList>
            <person name="Singleton C.M."/>
            <person name="Petriglieri F."/>
            <person name="Kristensen J.M."/>
            <person name="Kirkegaard R.H."/>
            <person name="Michaelsen T.Y."/>
            <person name="Andersen M.H."/>
            <person name="Karst S.M."/>
            <person name="Dueholm M.S."/>
            <person name="Nielsen P.H."/>
            <person name="Albertsen M."/>
        </authorList>
    </citation>
    <scope>NUCLEOTIDE SEQUENCE [LARGE SCALE GENOMIC DNA]</scope>
    <source>
        <strain evidence="13">OdNE_18-Q3-R46-58_MAXAC.008</strain>
    </source>
</reference>
<comment type="caution">
    <text evidence="13">The sequence shown here is derived from an EMBL/GenBank/DDBJ whole genome shotgun (WGS) entry which is preliminary data.</text>
</comment>